<dbReference type="InterPro" id="IPR005119">
    <property type="entry name" value="LysR_subst-bd"/>
</dbReference>
<dbReference type="GO" id="GO:0003700">
    <property type="term" value="F:DNA-binding transcription factor activity"/>
    <property type="evidence" value="ECO:0007669"/>
    <property type="project" value="InterPro"/>
</dbReference>
<evidence type="ECO:0000313" key="5">
    <source>
        <dbReference type="EMBL" id="MBS4893961.1"/>
    </source>
</evidence>
<gene>
    <name evidence="5" type="ORF">KHZ90_09340</name>
</gene>
<dbReference type="STRING" id="29466.GCA_002005185_00048"/>
<dbReference type="GO" id="GO:0000976">
    <property type="term" value="F:transcription cis-regulatory region binding"/>
    <property type="evidence" value="ECO:0007669"/>
    <property type="project" value="TreeGrafter"/>
</dbReference>
<evidence type="ECO:0000313" key="6">
    <source>
        <dbReference type="Proteomes" id="UP000778864"/>
    </source>
</evidence>
<comment type="similarity">
    <text evidence="1">Belongs to the LysR transcriptional regulatory family.</text>
</comment>
<comment type="caution">
    <text evidence="5">The sequence shown here is derived from an EMBL/GenBank/DDBJ whole genome shotgun (WGS) entry which is preliminary data.</text>
</comment>
<dbReference type="SUPFAM" id="SSF53850">
    <property type="entry name" value="Periplasmic binding protein-like II"/>
    <property type="match status" value="1"/>
</dbReference>
<dbReference type="PANTHER" id="PTHR30126">
    <property type="entry name" value="HTH-TYPE TRANSCRIPTIONAL REGULATOR"/>
    <property type="match status" value="1"/>
</dbReference>
<dbReference type="Pfam" id="PF00126">
    <property type="entry name" value="HTH_1"/>
    <property type="match status" value="1"/>
</dbReference>
<dbReference type="AlphaFoldDB" id="A0A134BU90"/>
<dbReference type="FunFam" id="1.10.10.10:FF:000001">
    <property type="entry name" value="LysR family transcriptional regulator"/>
    <property type="match status" value="1"/>
</dbReference>
<dbReference type="InterPro" id="IPR000847">
    <property type="entry name" value="LysR_HTH_N"/>
</dbReference>
<keyword evidence="3" id="KW-0238">DNA-binding</keyword>
<dbReference type="RefSeq" id="WP_060919687.1">
    <property type="nucleotide sequence ID" value="NZ_CBDEQO010000022.1"/>
</dbReference>
<dbReference type="SUPFAM" id="SSF46785">
    <property type="entry name" value="Winged helix' DNA-binding domain"/>
    <property type="match status" value="1"/>
</dbReference>
<dbReference type="PANTHER" id="PTHR30126:SF78">
    <property type="entry name" value="HTH LYSR-TYPE DOMAIN-CONTAINING PROTEIN"/>
    <property type="match status" value="1"/>
</dbReference>
<reference evidence="5" key="1">
    <citation type="submission" date="2021-02" db="EMBL/GenBank/DDBJ databases">
        <title>Infant gut strain persistence is associated with maternal origin, phylogeny, and functional potential including surface adhesion and iron acquisition.</title>
        <authorList>
            <person name="Lou Y.C."/>
        </authorList>
    </citation>
    <scope>NUCLEOTIDE SEQUENCE</scope>
    <source>
        <strain evidence="5">L3_108_031G1_dasL3_108_031G1_concoct_20</strain>
    </source>
</reference>
<keyword evidence="4" id="KW-0804">Transcription</keyword>
<dbReference type="Proteomes" id="UP000778864">
    <property type="component" value="Unassembled WGS sequence"/>
</dbReference>
<name>A0A134BU90_VEIPA</name>
<dbReference type="Gene3D" id="1.10.10.10">
    <property type="entry name" value="Winged helix-like DNA-binding domain superfamily/Winged helix DNA-binding domain"/>
    <property type="match status" value="1"/>
</dbReference>
<dbReference type="InterPro" id="IPR036388">
    <property type="entry name" value="WH-like_DNA-bd_sf"/>
</dbReference>
<dbReference type="Gene3D" id="3.40.190.290">
    <property type="match status" value="1"/>
</dbReference>
<dbReference type="PROSITE" id="PS50931">
    <property type="entry name" value="HTH_LYSR"/>
    <property type="match status" value="1"/>
</dbReference>
<organism evidence="5 6">
    <name type="scientific">Veillonella parvula</name>
    <name type="common">Staphylococcus parvulus</name>
    <dbReference type="NCBI Taxonomy" id="29466"/>
    <lineage>
        <taxon>Bacteria</taxon>
        <taxon>Bacillati</taxon>
        <taxon>Bacillota</taxon>
        <taxon>Negativicutes</taxon>
        <taxon>Veillonellales</taxon>
        <taxon>Veillonellaceae</taxon>
        <taxon>Veillonella</taxon>
    </lineage>
</organism>
<dbReference type="CDD" id="cd05466">
    <property type="entry name" value="PBP2_LTTR_substrate"/>
    <property type="match status" value="1"/>
</dbReference>
<sequence>MDDREWQTFVTVVDEGNITRAAEKLFLSQPALSYRLRHMEKALGHSLLLRTAEGIALTAQGEIFYDYCKRMMQEEEALEHAMNSASGKIQGTLKIASSINFADYELPALLRAFREQYPDVHIQVKTAFSHQVVKMFNTGDCMVAFARGGYDVSGKSELLLAEPYCLVYKELVPPESLVKVPFIKYQTDASVANIIETWCAEHFDEPPSVAMDVNSMSTCRHFVRAGLGWSILTYMGLGSCKDKDIYVSPLRSKNGEYITRDTNMVYTKDSENLIVVKTFIEYVRNYYKEHTVVDNSILREYKS</sequence>
<dbReference type="InterPro" id="IPR036390">
    <property type="entry name" value="WH_DNA-bd_sf"/>
</dbReference>
<dbReference type="Pfam" id="PF03466">
    <property type="entry name" value="LysR_substrate"/>
    <property type="match status" value="1"/>
</dbReference>
<proteinExistence type="inferred from homology"/>
<evidence type="ECO:0000256" key="3">
    <source>
        <dbReference type="ARBA" id="ARBA00023125"/>
    </source>
</evidence>
<dbReference type="PRINTS" id="PR00039">
    <property type="entry name" value="HTHLYSR"/>
</dbReference>
<protein>
    <submittedName>
        <fullName evidence="5">LysR family transcriptional regulator</fullName>
    </submittedName>
</protein>
<dbReference type="EMBL" id="JAGZMU010000007">
    <property type="protein sequence ID" value="MBS4893961.1"/>
    <property type="molecule type" value="Genomic_DNA"/>
</dbReference>
<evidence type="ECO:0000256" key="1">
    <source>
        <dbReference type="ARBA" id="ARBA00009437"/>
    </source>
</evidence>
<evidence type="ECO:0000256" key="2">
    <source>
        <dbReference type="ARBA" id="ARBA00023015"/>
    </source>
</evidence>
<evidence type="ECO:0000256" key="4">
    <source>
        <dbReference type="ARBA" id="ARBA00023163"/>
    </source>
</evidence>
<accession>A0A134BU90</accession>
<keyword evidence="2" id="KW-0805">Transcription regulation</keyword>